<sequence>MAEARDWREETDESLLDEVRAGHVAVFAVLYDRYRDQAVRSAKRNGAGEHAEDVVQDAFVGVLRAIRSGGGPTQGFAPYLFGALRNVAIDRSRRVGEIPVDDLDDVAGAVEPMVVADASDDVLERGIVTDAFRSLPARWQQVLWLTEVEGYGPAALSEEMGIKPTAVAVLASRARSGFRSAWLQAHVGAGRRTDLPAECAKVVPQLGDYETGRLTARRRLAVQNHLQGCVDCSAVALELTAVSEKLGAVLVPVVVTLPLFFLTSAVVKAGIVLGGAAGAGAATKAAGAAGTTVAKTGAASGGFAAARTVGRVVKANPIVAGTSVAMVALVVVAAVAWSNPPAPPGAGTDPGAIVATATATATADPDPSATPTDAPTTTLPTPNPTATPTSPTSPPVRTAPVPTRPVVRTNPTPPATDQTPTPVDPTPVDPTPVDPTPVDPDPTDEPTDPGPVEPDPPVAVTLVGTDTGPVLVSPELSGVGEPGATITILDDADVTVATAVVADDESWSAIPAPATDGEETWYRATQTLPDAGADAGPGVDSAAANRALDDVSDASTPTAPVGPYLFQAPVLDLEDGDEIRYQPLLQCGDVLGGINITVAGEYLEHVRFILDTEVRESEHAIEDDLGDGWGQVTRCWPEQGAPRLNAGQHTVGVQYVDPDTGAAGRVDQVTFNLVRATNS</sequence>
<dbReference type="Proteomes" id="UP000826651">
    <property type="component" value="Unassembled WGS sequence"/>
</dbReference>
<dbReference type="Gene3D" id="1.10.10.10">
    <property type="entry name" value="Winged helix-like DNA-binding domain superfamily/Winged helix DNA-binding domain"/>
    <property type="match status" value="1"/>
</dbReference>
<dbReference type="InterPro" id="IPR013783">
    <property type="entry name" value="Ig-like_fold"/>
</dbReference>
<dbReference type="InterPro" id="IPR039425">
    <property type="entry name" value="RNA_pol_sigma-70-like"/>
</dbReference>
<dbReference type="Gene3D" id="1.10.10.1320">
    <property type="entry name" value="Anti-sigma factor, zinc-finger domain"/>
    <property type="match status" value="1"/>
</dbReference>
<keyword evidence="7" id="KW-1133">Transmembrane helix</keyword>
<dbReference type="InterPro" id="IPR013325">
    <property type="entry name" value="RNA_pol_sigma_r2"/>
</dbReference>
<feature type="region of interest" description="Disordered" evidence="6">
    <location>
        <begin position="359"/>
        <end position="454"/>
    </location>
</feature>
<feature type="domain" description="Putative zinc-finger" evidence="10">
    <location>
        <begin position="199"/>
        <end position="232"/>
    </location>
</feature>
<dbReference type="NCBIfam" id="TIGR02937">
    <property type="entry name" value="sigma70-ECF"/>
    <property type="match status" value="1"/>
</dbReference>
<dbReference type="Pfam" id="PF04542">
    <property type="entry name" value="Sigma70_r2"/>
    <property type="match status" value="1"/>
</dbReference>
<feature type="domain" description="RNA polymerase sigma-70 region 2" evidence="8">
    <location>
        <begin position="30"/>
        <end position="94"/>
    </location>
</feature>
<dbReference type="Gene3D" id="2.60.40.10">
    <property type="entry name" value="Immunoglobulins"/>
    <property type="match status" value="1"/>
</dbReference>
<keyword evidence="2" id="KW-0805">Transcription regulation</keyword>
<dbReference type="InterPro" id="IPR036388">
    <property type="entry name" value="WH-like_DNA-bd_sf"/>
</dbReference>
<evidence type="ECO:0000313" key="12">
    <source>
        <dbReference type="Proteomes" id="UP000826651"/>
    </source>
</evidence>
<evidence type="ECO:0000256" key="7">
    <source>
        <dbReference type="SAM" id="Phobius"/>
    </source>
</evidence>
<feature type="compositionally biased region" description="Low complexity" evidence="6">
    <location>
        <begin position="359"/>
        <end position="421"/>
    </location>
</feature>
<feature type="transmembrane region" description="Helical" evidence="7">
    <location>
        <begin position="317"/>
        <end position="337"/>
    </location>
</feature>
<evidence type="ECO:0000256" key="3">
    <source>
        <dbReference type="ARBA" id="ARBA00023082"/>
    </source>
</evidence>
<dbReference type="Gene3D" id="1.10.1740.10">
    <property type="match status" value="1"/>
</dbReference>
<dbReference type="PANTHER" id="PTHR43133:SF8">
    <property type="entry name" value="RNA POLYMERASE SIGMA FACTOR HI_1459-RELATED"/>
    <property type="match status" value="1"/>
</dbReference>
<dbReference type="Pfam" id="PF13490">
    <property type="entry name" value="zf-HC2"/>
    <property type="match status" value="1"/>
</dbReference>
<gene>
    <name evidence="11" type="ORF">KCQ71_16755</name>
</gene>
<dbReference type="Pfam" id="PF08281">
    <property type="entry name" value="Sigma70_r4_2"/>
    <property type="match status" value="1"/>
</dbReference>
<dbReference type="EMBL" id="JAGSHT010000016">
    <property type="protein sequence ID" value="MBZ2197814.1"/>
    <property type="molecule type" value="Genomic_DNA"/>
</dbReference>
<dbReference type="SUPFAM" id="SSF88946">
    <property type="entry name" value="Sigma2 domain of RNA polymerase sigma factors"/>
    <property type="match status" value="1"/>
</dbReference>
<name>A0ABS7SDJ9_9MICO</name>
<reference evidence="11 12" key="1">
    <citation type="submission" date="2021-04" db="EMBL/GenBank/DDBJ databases">
        <title>Ruania sp. nov., isolated from sandy soil of mangrove forest.</title>
        <authorList>
            <person name="Ge X."/>
            <person name="Huang R."/>
            <person name="Liu W."/>
        </authorList>
    </citation>
    <scope>NUCLEOTIDE SEQUENCE [LARGE SCALE GENOMIC DNA]</scope>
    <source>
        <strain evidence="11 12">N2-46</strain>
    </source>
</reference>
<comment type="similarity">
    <text evidence="1">Belongs to the sigma-70 factor family. ECF subfamily.</text>
</comment>
<protein>
    <submittedName>
        <fullName evidence="11">Sigma-70 family RNA polymerase sigma factor</fullName>
    </submittedName>
</protein>
<dbReference type="InterPro" id="IPR013249">
    <property type="entry name" value="RNA_pol_sigma70_r4_t2"/>
</dbReference>
<keyword evidence="7" id="KW-0812">Transmembrane</keyword>
<comment type="caution">
    <text evidence="11">The sequence shown here is derived from an EMBL/GenBank/DDBJ whole genome shotgun (WGS) entry which is preliminary data.</text>
</comment>
<feature type="transmembrane region" description="Helical" evidence="7">
    <location>
        <begin position="246"/>
        <end position="267"/>
    </location>
</feature>
<evidence type="ECO:0000256" key="1">
    <source>
        <dbReference type="ARBA" id="ARBA00010641"/>
    </source>
</evidence>
<keyword evidence="12" id="KW-1185">Reference proteome</keyword>
<organism evidence="11 12">
    <name type="scientific">Occultella gossypii</name>
    <dbReference type="NCBI Taxonomy" id="2800820"/>
    <lineage>
        <taxon>Bacteria</taxon>
        <taxon>Bacillati</taxon>
        <taxon>Actinomycetota</taxon>
        <taxon>Actinomycetes</taxon>
        <taxon>Micrococcales</taxon>
        <taxon>Ruaniaceae</taxon>
        <taxon>Occultella</taxon>
    </lineage>
</organism>
<keyword evidence="4" id="KW-0238">DNA-binding</keyword>
<evidence type="ECO:0000256" key="6">
    <source>
        <dbReference type="SAM" id="MobiDB-lite"/>
    </source>
</evidence>
<evidence type="ECO:0000259" key="8">
    <source>
        <dbReference type="Pfam" id="PF04542"/>
    </source>
</evidence>
<feature type="compositionally biased region" description="Pro residues" evidence="6">
    <location>
        <begin position="422"/>
        <end position="440"/>
    </location>
</feature>
<keyword evidence="3" id="KW-0731">Sigma factor</keyword>
<keyword evidence="7" id="KW-0472">Membrane</keyword>
<evidence type="ECO:0000256" key="4">
    <source>
        <dbReference type="ARBA" id="ARBA00023125"/>
    </source>
</evidence>
<evidence type="ECO:0000259" key="9">
    <source>
        <dbReference type="Pfam" id="PF08281"/>
    </source>
</evidence>
<dbReference type="InterPro" id="IPR014284">
    <property type="entry name" value="RNA_pol_sigma-70_dom"/>
</dbReference>
<evidence type="ECO:0000256" key="5">
    <source>
        <dbReference type="ARBA" id="ARBA00023163"/>
    </source>
</evidence>
<evidence type="ECO:0000313" key="11">
    <source>
        <dbReference type="EMBL" id="MBZ2197814.1"/>
    </source>
</evidence>
<keyword evidence="5" id="KW-0804">Transcription</keyword>
<dbReference type="InterPro" id="IPR041916">
    <property type="entry name" value="Anti_sigma_zinc_sf"/>
</dbReference>
<proteinExistence type="inferred from homology"/>
<accession>A0ABS7SDJ9</accession>
<dbReference type="SUPFAM" id="SSF88659">
    <property type="entry name" value="Sigma3 and sigma4 domains of RNA polymerase sigma factors"/>
    <property type="match status" value="1"/>
</dbReference>
<dbReference type="InterPro" id="IPR007627">
    <property type="entry name" value="RNA_pol_sigma70_r2"/>
</dbReference>
<dbReference type="PANTHER" id="PTHR43133">
    <property type="entry name" value="RNA POLYMERASE ECF-TYPE SIGMA FACTO"/>
    <property type="match status" value="1"/>
</dbReference>
<evidence type="ECO:0000259" key="10">
    <source>
        <dbReference type="Pfam" id="PF13490"/>
    </source>
</evidence>
<dbReference type="InterPro" id="IPR027383">
    <property type="entry name" value="Znf_put"/>
</dbReference>
<dbReference type="RefSeq" id="WP_223407973.1">
    <property type="nucleotide sequence ID" value="NZ_JAGSHT010000016.1"/>
</dbReference>
<dbReference type="InterPro" id="IPR013324">
    <property type="entry name" value="RNA_pol_sigma_r3/r4-like"/>
</dbReference>
<evidence type="ECO:0000256" key="2">
    <source>
        <dbReference type="ARBA" id="ARBA00023015"/>
    </source>
</evidence>
<feature type="domain" description="RNA polymerase sigma factor 70 region 4 type 2" evidence="9">
    <location>
        <begin position="127"/>
        <end position="175"/>
    </location>
</feature>